<proteinExistence type="predicted"/>
<evidence type="ECO:0000313" key="2">
    <source>
        <dbReference type="Proteomes" id="UP001162480"/>
    </source>
</evidence>
<accession>A0AA36BJQ7</accession>
<gene>
    <name evidence="1" type="ORF">OCTVUL_1B011367</name>
</gene>
<evidence type="ECO:0000313" key="1">
    <source>
        <dbReference type="EMBL" id="CAI9734711.1"/>
    </source>
</evidence>
<name>A0AA36BJQ7_OCTVU</name>
<dbReference type="Proteomes" id="UP001162480">
    <property type="component" value="Chromosome 16"/>
</dbReference>
<organism evidence="1 2">
    <name type="scientific">Octopus vulgaris</name>
    <name type="common">Common octopus</name>
    <dbReference type="NCBI Taxonomy" id="6645"/>
    <lineage>
        <taxon>Eukaryota</taxon>
        <taxon>Metazoa</taxon>
        <taxon>Spiralia</taxon>
        <taxon>Lophotrochozoa</taxon>
        <taxon>Mollusca</taxon>
        <taxon>Cephalopoda</taxon>
        <taxon>Coleoidea</taxon>
        <taxon>Octopodiformes</taxon>
        <taxon>Octopoda</taxon>
        <taxon>Incirrata</taxon>
        <taxon>Octopodidae</taxon>
        <taxon>Octopus</taxon>
    </lineage>
</organism>
<protein>
    <submittedName>
        <fullName evidence="1">Uncharacterized protein</fullName>
    </submittedName>
</protein>
<dbReference type="PANTHER" id="PTHR45823">
    <property type="entry name" value="T-SNARE COILED-COIL HOMOLOGY DOMAIN-CONTAINING PROTEIN"/>
    <property type="match status" value="1"/>
</dbReference>
<reference evidence="1" key="1">
    <citation type="submission" date="2023-08" db="EMBL/GenBank/DDBJ databases">
        <authorList>
            <person name="Alioto T."/>
            <person name="Alioto T."/>
            <person name="Gomez Garrido J."/>
        </authorList>
    </citation>
    <scope>NUCLEOTIDE SEQUENCE</scope>
</reference>
<sequence length="175" mass="20453">MEKEQHRLQESHQQFTKELREMSDDVTWCKQQMDRLDKRMECVEKLCATERKIAEPEVVAVAAPYCNAPTSESGSPRVKGNCVVPIRKNPQEFDVKVSWEAYRIQFEMLADQNDWDEGQRAVQLATSLKGPALKVLGRLSEVDRGRYSTLVEVLQRKYDTMCQNELYRTRFRSYV</sequence>
<dbReference type="EMBL" id="OX597829">
    <property type="protein sequence ID" value="CAI9734711.1"/>
    <property type="molecule type" value="Genomic_DNA"/>
</dbReference>
<dbReference type="PANTHER" id="PTHR45823:SF1">
    <property type="entry name" value="T-SNARE COILED-COIL HOMOLOGY DOMAIN-CONTAINING PROTEIN"/>
    <property type="match status" value="1"/>
</dbReference>
<keyword evidence="2" id="KW-1185">Reference proteome</keyword>
<dbReference type="AlphaFoldDB" id="A0AA36BJQ7"/>